<organism evidence="3 4">
    <name type="scientific">Gilvirhabdus luticola</name>
    <dbReference type="NCBI Taxonomy" id="3079858"/>
    <lineage>
        <taxon>Bacteria</taxon>
        <taxon>Pseudomonadati</taxon>
        <taxon>Bacteroidota</taxon>
        <taxon>Flavobacteriia</taxon>
        <taxon>Flavobacteriales</taxon>
        <taxon>Flavobacteriaceae</taxon>
        <taxon>Gilvirhabdus</taxon>
    </lineage>
</organism>
<dbReference type="InterPro" id="IPR037049">
    <property type="entry name" value="DUF1214_C_sf"/>
</dbReference>
<proteinExistence type="predicted"/>
<dbReference type="PROSITE" id="PS51257">
    <property type="entry name" value="PROKAR_LIPOPROTEIN"/>
    <property type="match status" value="1"/>
</dbReference>
<dbReference type="EMBL" id="JAWHTF010000007">
    <property type="protein sequence ID" value="MDU8886806.1"/>
    <property type="molecule type" value="Genomic_DNA"/>
</dbReference>
<dbReference type="Pfam" id="PF06863">
    <property type="entry name" value="DUF1254"/>
    <property type="match status" value="1"/>
</dbReference>
<dbReference type="InterPro" id="IPR037050">
    <property type="entry name" value="DUF1254_sf"/>
</dbReference>
<evidence type="ECO:0000313" key="4">
    <source>
        <dbReference type="Proteomes" id="UP001268651"/>
    </source>
</evidence>
<dbReference type="PANTHER" id="PTHR36509:SF2">
    <property type="entry name" value="BLL3101 PROTEIN"/>
    <property type="match status" value="1"/>
</dbReference>
<feature type="domain" description="DUF1214" evidence="1">
    <location>
        <begin position="300"/>
        <end position="401"/>
    </location>
</feature>
<name>A0ABU3U8U4_9FLAO</name>
<feature type="domain" description="DUF1254" evidence="2">
    <location>
        <begin position="71"/>
        <end position="193"/>
    </location>
</feature>
<dbReference type="SUPFAM" id="SSF160935">
    <property type="entry name" value="VPA0735-like"/>
    <property type="match status" value="1"/>
</dbReference>
<evidence type="ECO:0000259" key="1">
    <source>
        <dbReference type="Pfam" id="PF06742"/>
    </source>
</evidence>
<dbReference type="RefSeq" id="WP_316662905.1">
    <property type="nucleotide sequence ID" value="NZ_JAWHTF010000007.1"/>
</dbReference>
<sequence length="428" mass="48177">MNKLKFVLPLIILTLVFSCKETKEKEVVEEVTKEVAKADPMADLPDWQYVGYKIVHHMTAQLKHIDEFGYNVFDHPRIANWESFVITPALDHFYSKAVADLRNGYVIVNTPERDDRYSSLEVFDMEHHAIYAEVTGPEAQKYVIVHVDYDGELPDAKAVIRTNSLFPFVFLRTQSFEITGEEKADKIRRQASIEGVAGEKDVVNLESTTDIIKYVIEKSKSYPQTKELMAEAAEKYTPELHKETFDNINAFLTSGGVSGNVGMFEAVDDPAGGSHKVRAAGTLMGHLGFPVRHAYYQNIPVNVKGIPHTGANGPFVITVPFKPGVDLFWSVTRYSSKTFLPLNPADIGGNNIQAYNAFNTKPDENGNVTFTFSMEDPKDGTYWMPVLETGYYMIFRYYGPTERLNGNTAKDVVYGGTPLEKKFETVQF</sequence>
<dbReference type="InterPro" id="IPR010679">
    <property type="entry name" value="DUF1254"/>
</dbReference>
<gene>
    <name evidence="3" type="ORF">RXV94_11595</name>
</gene>
<dbReference type="Gene3D" id="2.60.40.1610">
    <property type="entry name" value="Domain of unknown function DUF1254"/>
    <property type="match status" value="1"/>
</dbReference>
<protein>
    <submittedName>
        <fullName evidence="3">DUF1254 domain-containing protein</fullName>
    </submittedName>
</protein>
<dbReference type="PANTHER" id="PTHR36509">
    <property type="entry name" value="BLL3101 PROTEIN"/>
    <property type="match status" value="1"/>
</dbReference>
<reference evidence="3 4" key="1">
    <citation type="submission" date="2023-10" db="EMBL/GenBank/DDBJ databases">
        <title>Marimonas sp. nov. isolated from tidal mud flat.</title>
        <authorList>
            <person name="Jaincy N.J."/>
            <person name="Srinivasan S."/>
            <person name="Lee S.-S."/>
        </authorList>
    </citation>
    <scope>NUCLEOTIDE SEQUENCE [LARGE SCALE GENOMIC DNA]</scope>
    <source>
        <strain evidence="3 4">MJ-SS3</strain>
    </source>
</reference>
<dbReference type="Gene3D" id="2.60.120.600">
    <property type="entry name" value="Domain of unknown function DUF1214, C-terminal domain"/>
    <property type="match status" value="1"/>
</dbReference>
<keyword evidence="4" id="KW-1185">Reference proteome</keyword>
<comment type="caution">
    <text evidence="3">The sequence shown here is derived from an EMBL/GenBank/DDBJ whole genome shotgun (WGS) entry which is preliminary data.</text>
</comment>
<accession>A0ABU3U8U4</accession>
<evidence type="ECO:0000313" key="3">
    <source>
        <dbReference type="EMBL" id="MDU8886806.1"/>
    </source>
</evidence>
<evidence type="ECO:0000259" key="2">
    <source>
        <dbReference type="Pfam" id="PF06863"/>
    </source>
</evidence>
<dbReference type="Proteomes" id="UP001268651">
    <property type="component" value="Unassembled WGS sequence"/>
</dbReference>
<dbReference type="InterPro" id="IPR010621">
    <property type="entry name" value="DUF1214"/>
</dbReference>
<dbReference type="Pfam" id="PF06742">
    <property type="entry name" value="DUF1214"/>
    <property type="match status" value="1"/>
</dbReference>